<organism evidence="1 2">
    <name type="scientific">Sphingomonas cavernae</name>
    <dbReference type="NCBI Taxonomy" id="2320861"/>
    <lineage>
        <taxon>Bacteria</taxon>
        <taxon>Pseudomonadati</taxon>
        <taxon>Pseudomonadota</taxon>
        <taxon>Alphaproteobacteria</taxon>
        <taxon>Sphingomonadales</taxon>
        <taxon>Sphingomonadaceae</taxon>
        <taxon>Sphingomonas</taxon>
    </lineage>
</organism>
<keyword evidence="2" id="KW-1185">Reference proteome</keyword>
<protein>
    <submittedName>
        <fullName evidence="1">Uncharacterized protein</fullName>
    </submittedName>
</protein>
<accession>A0A418WMX5</accession>
<reference evidence="1 2" key="1">
    <citation type="submission" date="2018-09" db="EMBL/GenBank/DDBJ databases">
        <authorList>
            <person name="Zhu H."/>
        </authorList>
    </citation>
    <scope>NUCLEOTIDE SEQUENCE [LARGE SCALE GENOMIC DNA]</scope>
    <source>
        <strain evidence="1 2">K2R01-6</strain>
    </source>
</reference>
<sequence length="263" mass="28011">MANAATGLVIQFRIATVSSSNFRFSIREGMMRSLYSGASMALATLLLSGCIREARIAIPSQLAIASQRLELTDMGAGERGQFQLGSSKGHFTRSAIHTASEDGFLVQNSGGGTFVVAGPDVEGELSARCDFGEVEIHSGVVVATAQRFAYRCRFQRDGQPIEAGLILEEIPRSPGKLLSGRTRAGKLHFADHVIGIRAIHDMEGGRMPTGTPLGYMFDIEGRQIGAVDLNGLNKTIHAPNSGPEREAVIAASVALSILWDPGE</sequence>
<dbReference type="Proteomes" id="UP000286100">
    <property type="component" value="Unassembled WGS sequence"/>
</dbReference>
<dbReference type="AlphaFoldDB" id="A0A418WMX5"/>
<comment type="caution">
    <text evidence="1">The sequence shown here is derived from an EMBL/GenBank/DDBJ whole genome shotgun (WGS) entry which is preliminary data.</text>
</comment>
<dbReference type="EMBL" id="QYUM01000003">
    <property type="protein sequence ID" value="RJF91355.1"/>
    <property type="molecule type" value="Genomic_DNA"/>
</dbReference>
<evidence type="ECO:0000313" key="1">
    <source>
        <dbReference type="EMBL" id="RJF91355.1"/>
    </source>
</evidence>
<name>A0A418WMX5_9SPHN</name>
<gene>
    <name evidence="1" type="ORF">D3876_14730</name>
</gene>
<evidence type="ECO:0000313" key="2">
    <source>
        <dbReference type="Proteomes" id="UP000286100"/>
    </source>
</evidence>
<proteinExistence type="predicted"/>